<evidence type="ECO:0000313" key="2">
    <source>
        <dbReference type="Proteomes" id="UP001055072"/>
    </source>
</evidence>
<reference evidence="1" key="1">
    <citation type="journal article" date="2021" name="Environ. Microbiol.">
        <title>Gene family expansions and transcriptome signatures uncover fungal adaptations to wood decay.</title>
        <authorList>
            <person name="Hage H."/>
            <person name="Miyauchi S."/>
            <person name="Viragh M."/>
            <person name="Drula E."/>
            <person name="Min B."/>
            <person name="Chaduli D."/>
            <person name="Navarro D."/>
            <person name="Favel A."/>
            <person name="Norest M."/>
            <person name="Lesage-Meessen L."/>
            <person name="Balint B."/>
            <person name="Merenyi Z."/>
            <person name="de Eugenio L."/>
            <person name="Morin E."/>
            <person name="Martinez A.T."/>
            <person name="Baldrian P."/>
            <person name="Stursova M."/>
            <person name="Martinez M.J."/>
            <person name="Novotny C."/>
            <person name="Magnuson J.K."/>
            <person name="Spatafora J.W."/>
            <person name="Maurice S."/>
            <person name="Pangilinan J."/>
            <person name="Andreopoulos W."/>
            <person name="LaButti K."/>
            <person name="Hundley H."/>
            <person name="Na H."/>
            <person name="Kuo A."/>
            <person name="Barry K."/>
            <person name="Lipzen A."/>
            <person name="Henrissat B."/>
            <person name="Riley R."/>
            <person name="Ahrendt S."/>
            <person name="Nagy L.G."/>
            <person name="Grigoriev I.V."/>
            <person name="Martin F."/>
            <person name="Rosso M.N."/>
        </authorList>
    </citation>
    <scope>NUCLEOTIDE SEQUENCE</scope>
    <source>
        <strain evidence="1">CBS 384.51</strain>
    </source>
</reference>
<name>A0ACB8TSR3_9APHY</name>
<organism evidence="1 2">
    <name type="scientific">Irpex rosettiformis</name>
    <dbReference type="NCBI Taxonomy" id="378272"/>
    <lineage>
        <taxon>Eukaryota</taxon>
        <taxon>Fungi</taxon>
        <taxon>Dikarya</taxon>
        <taxon>Basidiomycota</taxon>
        <taxon>Agaricomycotina</taxon>
        <taxon>Agaricomycetes</taxon>
        <taxon>Polyporales</taxon>
        <taxon>Irpicaceae</taxon>
        <taxon>Irpex</taxon>
    </lineage>
</organism>
<gene>
    <name evidence="1" type="ORF">BDY19DRAFT_1059813</name>
</gene>
<dbReference type="EMBL" id="MU274935">
    <property type="protein sequence ID" value="KAI0085021.1"/>
    <property type="molecule type" value="Genomic_DNA"/>
</dbReference>
<sequence>MALAVGVGTVLDSREVIVVVTGHGQRKALALSHAIGKHGRVNHLWTLSALQQHPWALIVADEDAMGRTQSENVKYFKSIERVQEEVEAMHARLKDDPSEPEQVGSME</sequence>
<keyword evidence="2" id="KW-1185">Reference proteome</keyword>
<proteinExistence type="predicted"/>
<dbReference type="Proteomes" id="UP001055072">
    <property type="component" value="Unassembled WGS sequence"/>
</dbReference>
<comment type="caution">
    <text evidence="1">The sequence shown here is derived from an EMBL/GenBank/DDBJ whole genome shotgun (WGS) entry which is preliminary data.</text>
</comment>
<protein>
    <submittedName>
        <fullName evidence="1">Uncharacterized protein</fullName>
    </submittedName>
</protein>
<accession>A0ACB8TSR3</accession>
<evidence type="ECO:0000313" key="1">
    <source>
        <dbReference type="EMBL" id="KAI0085021.1"/>
    </source>
</evidence>